<feature type="compositionally biased region" description="Low complexity" evidence="1">
    <location>
        <begin position="175"/>
        <end position="186"/>
    </location>
</feature>
<keyword evidence="5" id="KW-1185">Reference proteome</keyword>
<keyword evidence="2" id="KW-0812">Transmembrane</keyword>
<evidence type="ECO:0000256" key="1">
    <source>
        <dbReference type="SAM" id="MobiDB-lite"/>
    </source>
</evidence>
<dbReference type="STRING" id="1380566.A0A179GAF5"/>
<organism evidence="4 5">
    <name type="scientific">Pochonia chlamydosporia 170</name>
    <dbReference type="NCBI Taxonomy" id="1380566"/>
    <lineage>
        <taxon>Eukaryota</taxon>
        <taxon>Fungi</taxon>
        <taxon>Dikarya</taxon>
        <taxon>Ascomycota</taxon>
        <taxon>Pezizomycotina</taxon>
        <taxon>Sordariomycetes</taxon>
        <taxon>Hypocreomycetidae</taxon>
        <taxon>Hypocreales</taxon>
        <taxon>Clavicipitaceae</taxon>
        <taxon>Pochonia</taxon>
    </lineage>
</organism>
<accession>A0A179GAF5</accession>
<evidence type="ECO:0000313" key="5">
    <source>
        <dbReference type="Proteomes" id="UP000078397"/>
    </source>
</evidence>
<dbReference type="PROSITE" id="PS50217">
    <property type="entry name" value="BZIP"/>
    <property type="match status" value="1"/>
</dbReference>
<dbReference type="SUPFAM" id="SSF57959">
    <property type="entry name" value="Leucine zipper domain"/>
    <property type="match status" value="1"/>
</dbReference>
<name>A0A179GAF5_METCM</name>
<feature type="compositionally biased region" description="Basic residues" evidence="1">
    <location>
        <begin position="242"/>
        <end position="251"/>
    </location>
</feature>
<evidence type="ECO:0000259" key="3">
    <source>
        <dbReference type="PROSITE" id="PS50217"/>
    </source>
</evidence>
<dbReference type="CDD" id="cd14687">
    <property type="entry name" value="bZIP_ATF2"/>
    <property type="match status" value="1"/>
</dbReference>
<dbReference type="RefSeq" id="XP_018150446.1">
    <property type="nucleotide sequence ID" value="XM_018281641.1"/>
</dbReference>
<dbReference type="OrthoDB" id="295274at2759"/>
<protein>
    <submittedName>
        <fullName evidence="4">BZIP transcription factor domain-containing protein</fullName>
    </submittedName>
</protein>
<keyword evidence="2" id="KW-0472">Membrane</keyword>
<sequence length="390" mass="43339">MRQWDGGDFIIVPAVFRYGPRRQATRTGTLVWIITPSCLSTAITALAIVKYLSVYRTTIPLNEHRLSQGENNMTAIGPFIDKLPGSDLMISEQATFFPKSNDLSEFEVCLPYFVAIGPELAWSSQCLASGRFDCYPDPSCYQETGIESNGDHIPDNARVGPTESHINAMVPFEDPSSPISQSISGGKTEDGQSHTNTLAPTRRCRQTTEKVTGTCRGSHTVASNDKPKRPVKKSASLERNRKSAIKSRRRNKEWEQKLATKKGILEARHSALRAEYGNLLRETLELKNDLIRHAGCHDDKVDAWIGGAAEKFARRQSGAKEDVFLEKEYPSNNHCKKGPASAFVNEVVSFGSQQVHLVINNCSLFRPSSRTVVVVKRGHKQVYAARLLLH</sequence>
<dbReference type="InterPro" id="IPR004827">
    <property type="entry name" value="bZIP"/>
</dbReference>
<comment type="caution">
    <text evidence="4">The sequence shown here is derived from an EMBL/GenBank/DDBJ whole genome shotgun (WGS) entry which is preliminary data.</text>
</comment>
<dbReference type="AlphaFoldDB" id="A0A179GAF5"/>
<gene>
    <name evidence="4" type="ORF">VFPPC_01886</name>
</gene>
<keyword evidence="2" id="KW-1133">Transmembrane helix</keyword>
<dbReference type="SMART" id="SM00338">
    <property type="entry name" value="BRLZ"/>
    <property type="match status" value="1"/>
</dbReference>
<reference evidence="4 5" key="1">
    <citation type="journal article" date="2016" name="PLoS Pathog.">
        <title>Biosynthesis of antibiotic leucinostatins in bio-control fungus Purpureocillium lilacinum and their inhibition on phytophthora revealed by genome mining.</title>
        <authorList>
            <person name="Wang G."/>
            <person name="Liu Z."/>
            <person name="Lin R."/>
            <person name="Li E."/>
            <person name="Mao Z."/>
            <person name="Ling J."/>
            <person name="Yang Y."/>
            <person name="Yin W.B."/>
            <person name="Xie B."/>
        </authorList>
    </citation>
    <scope>NUCLEOTIDE SEQUENCE [LARGE SCALE GENOMIC DNA]</scope>
    <source>
        <strain evidence="4">170</strain>
    </source>
</reference>
<proteinExistence type="predicted"/>
<feature type="transmembrane region" description="Helical" evidence="2">
    <location>
        <begin position="30"/>
        <end position="52"/>
    </location>
</feature>
<evidence type="ECO:0000313" key="4">
    <source>
        <dbReference type="EMBL" id="OAQ74363.1"/>
    </source>
</evidence>
<feature type="region of interest" description="Disordered" evidence="1">
    <location>
        <begin position="173"/>
        <end position="251"/>
    </location>
</feature>
<dbReference type="EMBL" id="LSBJ02000001">
    <property type="protein sequence ID" value="OAQ74363.1"/>
    <property type="molecule type" value="Genomic_DNA"/>
</dbReference>
<feature type="compositionally biased region" description="Polar residues" evidence="1">
    <location>
        <begin position="209"/>
        <end position="223"/>
    </location>
</feature>
<dbReference type="KEGG" id="pchm:VFPPC_01886"/>
<dbReference type="GO" id="GO:0003700">
    <property type="term" value="F:DNA-binding transcription factor activity"/>
    <property type="evidence" value="ECO:0007669"/>
    <property type="project" value="InterPro"/>
</dbReference>
<feature type="domain" description="BZIP" evidence="3">
    <location>
        <begin position="230"/>
        <end position="293"/>
    </location>
</feature>
<evidence type="ECO:0000256" key="2">
    <source>
        <dbReference type="SAM" id="Phobius"/>
    </source>
</evidence>
<dbReference type="InterPro" id="IPR046347">
    <property type="entry name" value="bZIP_sf"/>
</dbReference>
<dbReference type="Proteomes" id="UP000078397">
    <property type="component" value="Unassembled WGS sequence"/>
</dbReference>
<dbReference type="GeneID" id="28845635"/>
<dbReference type="Gene3D" id="1.20.5.170">
    <property type="match status" value="1"/>
</dbReference>